<organism evidence="9">
    <name type="scientific">Rhizobium leguminosarum</name>
    <dbReference type="NCBI Taxonomy" id="384"/>
    <lineage>
        <taxon>Bacteria</taxon>
        <taxon>Pseudomonadati</taxon>
        <taxon>Pseudomonadota</taxon>
        <taxon>Alphaproteobacteria</taxon>
        <taxon>Hyphomicrobiales</taxon>
        <taxon>Rhizobiaceae</taxon>
        <taxon>Rhizobium/Agrobacterium group</taxon>
        <taxon>Rhizobium</taxon>
    </lineage>
</organism>
<dbReference type="GO" id="GO:0051537">
    <property type="term" value="F:2 iron, 2 sulfur cluster binding"/>
    <property type="evidence" value="ECO:0007669"/>
    <property type="project" value="UniProtKB-KW"/>
</dbReference>
<dbReference type="Pfam" id="PF22289">
    <property type="entry name" value="DmmA-like_C"/>
    <property type="match status" value="1"/>
</dbReference>
<feature type="domain" description="Dimethylamine monooxygenase subunit DmmA-like C-terminal" evidence="7">
    <location>
        <begin position="140"/>
        <end position="183"/>
    </location>
</feature>
<evidence type="ECO:0000256" key="3">
    <source>
        <dbReference type="ARBA" id="ARBA00022723"/>
    </source>
</evidence>
<keyword evidence="4" id="KW-0560">Oxidoreductase</keyword>
<reference evidence="9" key="1">
    <citation type="submission" date="2016-03" db="EMBL/GenBank/DDBJ databases">
        <title>Microsymbionts genomes from the relict species Vavilovia formosa.</title>
        <authorList>
            <person name="Chirak E."/>
            <person name="Kimeklis A."/>
            <person name="Kopat V."/>
            <person name="Andronov E."/>
        </authorList>
    </citation>
    <scope>NUCLEOTIDE SEQUENCE [LARGE SCALE GENOMIC DNA]</scope>
    <source>
        <strain evidence="9">Vaf12</strain>
    </source>
</reference>
<evidence type="ECO:0000256" key="5">
    <source>
        <dbReference type="ARBA" id="ARBA00023004"/>
    </source>
</evidence>
<evidence type="ECO:0000313" key="9">
    <source>
        <dbReference type="EMBL" id="KZB02577.1"/>
    </source>
</evidence>
<accession>A0A154IPT6</accession>
<keyword evidence="1" id="KW-0285">Flavoprotein</keyword>
<keyword evidence="5" id="KW-0408">Iron</keyword>
<keyword evidence="6" id="KW-0411">Iron-sulfur</keyword>
<gene>
    <name evidence="9" type="ORF">A4A59_08615</name>
</gene>
<comment type="caution">
    <text evidence="9">The sequence shown here is derived from an EMBL/GenBank/DDBJ whole genome shotgun (WGS) entry which is preliminary data.</text>
</comment>
<sequence>MLVAGIKSRPVYTGLTIQPRARRHIFALEGEGARALLDQQPALDETALSRSEILYVARGSQGTGLDETLRRLGADMFFTAPTIATLLFRLKGSLATAHMGTRLYLSGTEGFIGQAMLVALDYGMDHASVITEHRGSLARRVQCVHCKGITDDVTTSPFACSHCGLTLLVRDHYSRRLAAFQGVNIDAEEPGSAPDPEELFL</sequence>
<dbReference type="GO" id="GO:0016491">
    <property type="term" value="F:oxidoreductase activity"/>
    <property type="evidence" value="ECO:0007669"/>
    <property type="project" value="UniProtKB-KW"/>
</dbReference>
<feature type="domain" description="Dimethylamine monooxygenase subunit DmmA-like N-terminal" evidence="8">
    <location>
        <begin position="5"/>
        <end position="129"/>
    </location>
</feature>
<dbReference type="GO" id="GO:0046872">
    <property type="term" value="F:metal ion binding"/>
    <property type="evidence" value="ECO:0007669"/>
    <property type="project" value="UniProtKB-KW"/>
</dbReference>
<evidence type="ECO:0000256" key="2">
    <source>
        <dbReference type="ARBA" id="ARBA00022714"/>
    </source>
</evidence>
<dbReference type="EMBL" id="LVYU01000035">
    <property type="protein sequence ID" value="KZB02577.1"/>
    <property type="molecule type" value="Genomic_DNA"/>
</dbReference>
<dbReference type="InterPro" id="IPR048037">
    <property type="entry name" value="DmmA-like_C"/>
</dbReference>
<keyword evidence="2" id="KW-0001">2Fe-2S</keyword>
<dbReference type="Pfam" id="PF22290">
    <property type="entry name" value="DmmA-like_N"/>
    <property type="match status" value="1"/>
</dbReference>
<protein>
    <submittedName>
        <fullName evidence="9">Uncharacterized protein</fullName>
    </submittedName>
</protein>
<evidence type="ECO:0000256" key="4">
    <source>
        <dbReference type="ARBA" id="ARBA00023002"/>
    </source>
</evidence>
<dbReference type="NCBIfam" id="NF041259">
    <property type="entry name" value="mono_DmmA_fam"/>
    <property type="match status" value="1"/>
</dbReference>
<evidence type="ECO:0000256" key="6">
    <source>
        <dbReference type="ARBA" id="ARBA00023014"/>
    </source>
</evidence>
<dbReference type="AlphaFoldDB" id="A0A154IPT6"/>
<evidence type="ECO:0000259" key="7">
    <source>
        <dbReference type="Pfam" id="PF22289"/>
    </source>
</evidence>
<proteinExistence type="predicted"/>
<evidence type="ECO:0000259" key="8">
    <source>
        <dbReference type="Pfam" id="PF22290"/>
    </source>
</evidence>
<keyword evidence="3" id="KW-0479">Metal-binding</keyword>
<evidence type="ECO:0000256" key="1">
    <source>
        <dbReference type="ARBA" id="ARBA00022630"/>
    </source>
</evidence>
<dbReference type="InterPro" id="IPR054582">
    <property type="entry name" value="DmmA-like_N"/>
</dbReference>
<name>A0A154IPT6_RHILE</name>
<dbReference type="RefSeq" id="WP_062940225.1">
    <property type="nucleotide sequence ID" value="NZ_CP171846.1"/>
</dbReference>